<name>A0A5D2EJB3_GOSDA</name>
<evidence type="ECO:0000313" key="3">
    <source>
        <dbReference type="Proteomes" id="UP000323506"/>
    </source>
</evidence>
<dbReference type="PANTHER" id="PTHR13167:SF25">
    <property type="entry name" value="PIEZO-TYPE MECHANOSENSITIVE ION CHANNEL COMPONENT"/>
    <property type="match status" value="1"/>
</dbReference>
<evidence type="ECO:0000256" key="1">
    <source>
        <dbReference type="SAM" id="Phobius"/>
    </source>
</evidence>
<dbReference type="Proteomes" id="UP000323506">
    <property type="component" value="Chromosome A11"/>
</dbReference>
<keyword evidence="1" id="KW-1133">Transmembrane helix</keyword>
<proteinExistence type="predicted"/>
<evidence type="ECO:0008006" key="4">
    <source>
        <dbReference type="Google" id="ProtNLM"/>
    </source>
</evidence>
<keyword evidence="1" id="KW-0812">Transmembrane</keyword>
<keyword evidence="3" id="KW-1185">Reference proteome</keyword>
<dbReference type="GO" id="GO:0016020">
    <property type="term" value="C:membrane"/>
    <property type="evidence" value="ECO:0007669"/>
    <property type="project" value="InterPro"/>
</dbReference>
<keyword evidence="1" id="KW-0472">Membrane</keyword>
<dbReference type="PANTHER" id="PTHR13167">
    <property type="entry name" value="PIEZO-TYPE MECHANOSENSITIVE ION CHANNEL COMPONENT"/>
    <property type="match status" value="1"/>
</dbReference>
<dbReference type="AlphaFoldDB" id="A0A5D2EJB3"/>
<feature type="transmembrane region" description="Helical" evidence="1">
    <location>
        <begin position="166"/>
        <end position="186"/>
    </location>
</feature>
<dbReference type="GO" id="GO:0008381">
    <property type="term" value="F:mechanosensitive monoatomic ion channel activity"/>
    <property type="evidence" value="ECO:0007669"/>
    <property type="project" value="InterPro"/>
</dbReference>
<organism evidence="2 3">
    <name type="scientific">Gossypium darwinii</name>
    <name type="common">Darwin's cotton</name>
    <name type="synonym">Gossypium barbadense var. darwinii</name>
    <dbReference type="NCBI Taxonomy" id="34276"/>
    <lineage>
        <taxon>Eukaryota</taxon>
        <taxon>Viridiplantae</taxon>
        <taxon>Streptophyta</taxon>
        <taxon>Embryophyta</taxon>
        <taxon>Tracheophyta</taxon>
        <taxon>Spermatophyta</taxon>
        <taxon>Magnoliopsida</taxon>
        <taxon>eudicotyledons</taxon>
        <taxon>Gunneridae</taxon>
        <taxon>Pentapetalae</taxon>
        <taxon>rosids</taxon>
        <taxon>malvids</taxon>
        <taxon>Malvales</taxon>
        <taxon>Malvaceae</taxon>
        <taxon>Malvoideae</taxon>
        <taxon>Gossypium</taxon>
    </lineage>
</organism>
<dbReference type="GO" id="GO:0005261">
    <property type="term" value="F:monoatomic cation channel activity"/>
    <property type="evidence" value="ECO:0007669"/>
    <property type="project" value="TreeGrafter"/>
</dbReference>
<dbReference type="InterPro" id="IPR027272">
    <property type="entry name" value="Piezo"/>
</dbReference>
<dbReference type="GO" id="GO:0050982">
    <property type="term" value="P:detection of mechanical stimulus"/>
    <property type="evidence" value="ECO:0007669"/>
    <property type="project" value="TreeGrafter"/>
</dbReference>
<protein>
    <recommendedName>
        <fullName evidence="4">Piezo non-specific cation channel R-Ras-binding domain-containing protein</fullName>
    </recommendedName>
</protein>
<accession>A0A5D2EJB3</accession>
<evidence type="ECO:0000313" key="2">
    <source>
        <dbReference type="EMBL" id="TYG93766.1"/>
    </source>
</evidence>
<dbReference type="EMBL" id="CM017698">
    <property type="protein sequence ID" value="TYG93766.1"/>
    <property type="molecule type" value="Genomic_DNA"/>
</dbReference>
<gene>
    <name evidence="2" type="ORF">ES288_A11G137200v1</name>
</gene>
<dbReference type="GO" id="GO:0042391">
    <property type="term" value="P:regulation of membrane potential"/>
    <property type="evidence" value="ECO:0007669"/>
    <property type="project" value="TreeGrafter"/>
</dbReference>
<reference evidence="2 3" key="1">
    <citation type="submission" date="2019-06" db="EMBL/GenBank/DDBJ databases">
        <title>WGS assembly of Gossypium darwinii.</title>
        <authorList>
            <person name="Chen Z.J."/>
            <person name="Sreedasyam A."/>
            <person name="Ando A."/>
            <person name="Song Q."/>
            <person name="De L."/>
            <person name="Hulse-Kemp A."/>
            <person name="Ding M."/>
            <person name="Ye W."/>
            <person name="Kirkbride R."/>
            <person name="Jenkins J."/>
            <person name="Plott C."/>
            <person name="Lovell J."/>
            <person name="Lin Y.-M."/>
            <person name="Vaughn R."/>
            <person name="Liu B."/>
            <person name="Li W."/>
            <person name="Simpson S."/>
            <person name="Scheffler B."/>
            <person name="Saski C."/>
            <person name="Grover C."/>
            <person name="Hu G."/>
            <person name="Conover J."/>
            <person name="Carlson J."/>
            <person name="Shu S."/>
            <person name="Boston L."/>
            <person name="Williams M."/>
            <person name="Peterson D."/>
            <person name="Mcgee K."/>
            <person name="Jones D."/>
            <person name="Wendel J."/>
            <person name="Stelly D."/>
            <person name="Grimwood J."/>
            <person name="Schmutz J."/>
        </authorList>
    </citation>
    <scope>NUCLEOTIDE SEQUENCE [LARGE SCALE GENOMIC DNA]</scope>
    <source>
        <strain evidence="2">1808015.09</strain>
    </source>
</reference>
<dbReference type="GO" id="GO:0071260">
    <property type="term" value="P:cellular response to mechanical stimulus"/>
    <property type="evidence" value="ECO:0007669"/>
    <property type="project" value="TreeGrafter"/>
</dbReference>
<feature type="transmembrane region" description="Helical" evidence="1">
    <location>
        <begin position="12"/>
        <end position="33"/>
    </location>
</feature>
<sequence>MKLIGFMIIQSWKSPTVIYFLAVQLLLVIVAVLDIHDNRFGLVQWRCSCWSHFLTAIERLGSHLRVTSCLLLPPIQLVAGISHPSWISLPFFVSSCVGLVDWSLTSNFLGLFRFWKALQLYAGFNIVLLYVYQIPLEFSDMLQRIADFVGLFKISSTSEWPEICSAVSLVLFYIMVCVSCITIDLIP</sequence>